<comment type="caution">
    <text evidence="3">The sequence shown here is derived from an EMBL/GenBank/DDBJ whole genome shotgun (WGS) entry which is preliminary data.</text>
</comment>
<keyword evidence="3" id="KW-0238">DNA-binding</keyword>
<dbReference type="Gene3D" id="1.10.10.10">
    <property type="entry name" value="Winged helix-like DNA-binding domain superfamily/Winged helix DNA-binding domain"/>
    <property type="match status" value="1"/>
</dbReference>
<dbReference type="Pfam" id="PF12802">
    <property type="entry name" value="MarR_2"/>
    <property type="match status" value="1"/>
</dbReference>
<dbReference type="InterPro" id="IPR036388">
    <property type="entry name" value="WH-like_DNA-bd_sf"/>
</dbReference>
<feature type="compositionally biased region" description="Polar residues" evidence="1">
    <location>
        <begin position="1"/>
        <end position="12"/>
    </location>
</feature>
<dbReference type="PROSITE" id="PS50995">
    <property type="entry name" value="HTH_MARR_2"/>
    <property type="match status" value="1"/>
</dbReference>
<feature type="region of interest" description="Disordered" evidence="1">
    <location>
        <begin position="1"/>
        <end position="58"/>
    </location>
</feature>
<evidence type="ECO:0000313" key="4">
    <source>
        <dbReference type="Proteomes" id="UP001265550"/>
    </source>
</evidence>
<dbReference type="InterPro" id="IPR039422">
    <property type="entry name" value="MarR/SlyA-like"/>
</dbReference>
<evidence type="ECO:0000313" key="3">
    <source>
        <dbReference type="EMBL" id="MDR7096248.1"/>
    </source>
</evidence>
<dbReference type="GO" id="GO:0003677">
    <property type="term" value="F:DNA binding"/>
    <property type="evidence" value="ECO:0007669"/>
    <property type="project" value="UniProtKB-KW"/>
</dbReference>
<dbReference type="InterPro" id="IPR000835">
    <property type="entry name" value="HTH_MarR-typ"/>
</dbReference>
<organism evidence="3 4">
    <name type="scientific">Hydrogenophaga laconesensis</name>
    <dbReference type="NCBI Taxonomy" id="1805971"/>
    <lineage>
        <taxon>Bacteria</taxon>
        <taxon>Pseudomonadati</taxon>
        <taxon>Pseudomonadota</taxon>
        <taxon>Betaproteobacteria</taxon>
        <taxon>Burkholderiales</taxon>
        <taxon>Comamonadaceae</taxon>
        <taxon>Hydrogenophaga</taxon>
    </lineage>
</organism>
<feature type="domain" description="HTH marR-type" evidence="2">
    <location>
        <begin position="65"/>
        <end position="198"/>
    </location>
</feature>
<gene>
    <name evidence="3" type="ORF">J2X09_004005</name>
</gene>
<dbReference type="PANTHER" id="PTHR33164:SF43">
    <property type="entry name" value="HTH-TYPE TRANSCRIPTIONAL REPRESSOR YETL"/>
    <property type="match status" value="1"/>
</dbReference>
<keyword evidence="4" id="KW-1185">Reference proteome</keyword>
<dbReference type="Proteomes" id="UP001265550">
    <property type="component" value="Unassembled WGS sequence"/>
</dbReference>
<dbReference type="SMART" id="SM00347">
    <property type="entry name" value="HTH_MARR"/>
    <property type="match status" value="1"/>
</dbReference>
<dbReference type="EMBL" id="JAVDWE010000013">
    <property type="protein sequence ID" value="MDR7096248.1"/>
    <property type="molecule type" value="Genomic_DNA"/>
</dbReference>
<name>A0ABU1VG08_9BURK</name>
<sequence length="200" mass="21843">MNNQRSPRTPSSAKPARNKPQPREHNAASPSAPAAPLKPPRARAEEPKLAMESTPAGRLREGPLQQLLGYQLAQASIVTIALFQDVVGNPHALRTVEYTLLALIQANPRVSPAQLTKALGLSAPYITNGLDKLAGRGLIVRETNENDRRGFHLSVTAQGESLAQTFTTQLLENERAKFKTLTPAEHLMLTELLHKLARSR</sequence>
<accession>A0ABU1VG08</accession>
<dbReference type="SUPFAM" id="SSF46785">
    <property type="entry name" value="Winged helix' DNA-binding domain"/>
    <property type="match status" value="1"/>
</dbReference>
<dbReference type="RefSeq" id="WP_204735024.1">
    <property type="nucleotide sequence ID" value="NZ_JAVDWE010000013.1"/>
</dbReference>
<dbReference type="InterPro" id="IPR036390">
    <property type="entry name" value="WH_DNA-bd_sf"/>
</dbReference>
<proteinExistence type="predicted"/>
<evidence type="ECO:0000259" key="2">
    <source>
        <dbReference type="PROSITE" id="PS50995"/>
    </source>
</evidence>
<reference evidence="3 4" key="1">
    <citation type="submission" date="2023-07" db="EMBL/GenBank/DDBJ databases">
        <title>Sorghum-associated microbial communities from plants grown in Nebraska, USA.</title>
        <authorList>
            <person name="Schachtman D."/>
        </authorList>
    </citation>
    <scope>NUCLEOTIDE SEQUENCE [LARGE SCALE GENOMIC DNA]</scope>
    <source>
        <strain evidence="3 4">BE240</strain>
    </source>
</reference>
<protein>
    <submittedName>
        <fullName evidence="3">DNA-binding MarR family transcriptional regulator</fullName>
    </submittedName>
</protein>
<dbReference type="PRINTS" id="PR00598">
    <property type="entry name" value="HTHMARR"/>
</dbReference>
<evidence type="ECO:0000256" key="1">
    <source>
        <dbReference type="SAM" id="MobiDB-lite"/>
    </source>
</evidence>
<dbReference type="PANTHER" id="PTHR33164">
    <property type="entry name" value="TRANSCRIPTIONAL REGULATOR, MARR FAMILY"/>
    <property type="match status" value="1"/>
</dbReference>